<protein>
    <submittedName>
        <fullName evidence="1">Uncharacterized protein</fullName>
    </submittedName>
</protein>
<reference evidence="1 2" key="1">
    <citation type="submission" date="2019-06" db="EMBL/GenBank/DDBJ databases">
        <title>Whole genome shotgun sequence of Kocuria varians NBRC 15358.</title>
        <authorList>
            <person name="Hosoyama A."/>
            <person name="Uohara A."/>
            <person name="Ohji S."/>
            <person name="Ichikawa N."/>
        </authorList>
    </citation>
    <scope>NUCLEOTIDE SEQUENCE [LARGE SCALE GENOMIC DNA]</scope>
    <source>
        <strain evidence="1 2">NBRC 15358</strain>
    </source>
</reference>
<name>A0A4Y4D9A2_KOCVA</name>
<proteinExistence type="predicted"/>
<comment type="caution">
    <text evidence="1">The sequence shown here is derived from an EMBL/GenBank/DDBJ whole genome shotgun (WGS) entry which is preliminary data.</text>
</comment>
<dbReference type="Proteomes" id="UP000315730">
    <property type="component" value="Unassembled WGS sequence"/>
</dbReference>
<accession>A0A4Y4D9A2</accession>
<sequence length="40" mass="4225">MGMGLVAAVLNFGSAVLRLAETLAARPGRPVGLRAGRYRR</sequence>
<organism evidence="1 2">
    <name type="scientific">Kocuria varians</name>
    <name type="common">Micrococcus varians</name>
    <dbReference type="NCBI Taxonomy" id="1272"/>
    <lineage>
        <taxon>Bacteria</taxon>
        <taxon>Bacillati</taxon>
        <taxon>Actinomycetota</taxon>
        <taxon>Actinomycetes</taxon>
        <taxon>Micrococcales</taxon>
        <taxon>Micrococcaceae</taxon>
        <taxon>Kocuria</taxon>
    </lineage>
</organism>
<gene>
    <name evidence="1" type="ORF">KVA01_24590</name>
</gene>
<evidence type="ECO:0000313" key="1">
    <source>
        <dbReference type="EMBL" id="GED00305.1"/>
    </source>
</evidence>
<evidence type="ECO:0000313" key="2">
    <source>
        <dbReference type="Proteomes" id="UP000315730"/>
    </source>
</evidence>
<dbReference type="AlphaFoldDB" id="A0A4Y4D9A2"/>
<dbReference type="EMBL" id="BJNW01000030">
    <property type="protein sequence ID" value="GED00305.1"/>
    <property type="molecule type" value="Genomic_DNA"/>
</dbReference>
<keyword evidence="2" id="KW-1185">Reference proteome</keyword>